<feature type="non-terminal residue" evidence="2">
    <location>
        <position position="1"/>
    </location>
</feature>
<reference evidence="2" key="1">
    <citation type="submission" date="2022-04" db="EMBL/GenBank/DDBJ databases">
        <title>Desulfatitalea alkaliphila sp. nov., a novel anaerobic sulfate-reducing bacterium isolated from terrestrial mud volcano, Taman Peninsula, Russia.</title>
        <authorList>
            <person name="Khomyakova M.A."/>
            <person name="Merkel A.Y."/>
            <person name="Slobodkin A.I."/>
        </authorList>
    </citation>
    <scope>NUCLEOTIDE SEQUENCE</scope>
    <source>
        <strain evidence="2">M08but</strain>
    </source>
</reference>
<dbReference type="InterPro" id="IPR029058">
    <property type="entry name" value="AB_hydrolase_fold"/>
</dbReference>
<evidence type="ECO:0000259" key="1">
    <source>
        <dbReference type="Pfam" id="PF12697"/>
    </source>
</evidence>
<feature type="non-terminal residue" evidence="2">
    <location>
        <position position="231"/>
    </location>
</feature>
<dbReference type="AlphaFoldDB" id="A0AA41R4J4"/>
<name>A0AA41R4J4_9BACT</name>
<dbReference type="Gene3D" id="3.40.50.1820">
    <property type="entry name" value="alpha/beta hydrolase"/>
    <property type="match status" value="1"/>
</dbReference>
<accession>A0AA41R4J4</accession>
<comment type="caution">
    <text evidence="2">The sequence shown here is derived from an EMBL/GenBank/DDBJ whole genome shotgun (WGS) entry which is preliminary data.</text>
</comment>
<evidence type="ECO:0000313" key="3">
    <source>
        <dbReference type="Proteomes" id="UP001165427"/>
    </source>
</evidence>
<organism evidence="2 3">
    <name type="scientific">Desulfatitalea alkaliphila</name>
    <dbReference type="NCBI Taxonomy" id="2929485"/>
    <lineage>
        <taxon>Bacteria</taxon>
        <taxon>Pseudomonadati</taxon>
        <taxon>Thermodesulfobacteriota</taxon>
        <taxon>Desulfobacteria</taxon>
        <taxon>Desulfobacterales</taxon>
        <taxon>Desulfosarcinaceae</taxon>
        <taxon>Desulfatitalea</taxon>
    </lineage>
</organism>
<dbReference type="SUPFAM" id="SSF53474">
    <property type="entry name" value="alpha/beta-Hydrolases"/>
    <property type="match status" value="1"/>
</dbReference>
<dbReference type="GO" id="GO:0016787">
    <property type="term" value="F:hydrolase activity"/>
    <property type="evidence" value="ECO:0007669"/>
    <property type="project" value="UniProtKB-KW"/>
</dbReference>
<evidence type="ECO:0000313" key="2">
    <source>
        <dbReference type="EMBL" id="MCJ8503237.1"/>
    </source>
</evidence>
<dbReference type="EMBL" id="JALJRB010000090">
    <property type="protein sequence ID" value="MCJ8503237.1"/>
    <property type="molecule type" value="Genomic_DNA"/>
</dbReference>
<dbReference type="RefSeq" id="WP_246915325.1">
    <property type="nucleotide sequence ID" value="NZ_JALJRB010000090.1"/>
</dbReference>
<gene>
    <name evidence="2" type="ORF">MRX98_21870</name>
</gene>
<protein>
    <submittedName>
        <fullName evidence="2">Alpha/beta fold hydrolase</fullName>
    </submittedName>
</protein>
<feature type="domain" description="AB hydrolase-1" evidence="1">
    <location>
        <begin position="15"/>
        <end position="227"/>
    </location>
</feature>
<sequence length="231" mass="25145">VHVDRLAAPEAPLKLVVVHGIGGYGRIVLGFGAPFRPDLCEVVSPDLPGYGLTSNPRNRFIFSEWTECLQDIVEAELLRDPRPIVLFGLSLGGMVAYHVACKANVSGLIATAFVDMTDAEVAAGISRFVRLSRLTLHLVQRAPALMTGLRLPARLLSKLYAISNNAELSRIVAKDPFGGATGIPLSFLQSIMSTTPAIAPEHFKRCPVLLVHPGEDQMTDIAFSRRFFDRL</sequence>
<dbReference type="InterPro" id="IPR000073">
    <property type="entry name" value="AB_hydrolase_1"/>
</dbReference>
<dbReference type="Proteomes" id="UP001165427">
    <property type="component" value="Unassembled WGS sequence"/>
</dbReference>
<dbReference type="Pfam" id="PF12697">
    <property type="entry name" value="Abhydrolase_6"/>
    <property type="match status" value="1"/>
</dbReference>
<keyword evidence="2" id="KW-0378">Hydrolase</keyword>
<keyword evidence="3" id="KW-1185">Reference proteome</keyword>
<proteinExistence type="predicted"/>